<dbReference type="PANTHER" id="PTHR15071">
    <property type="entry name" value="MANNOSE-6-PHOSPHATE RECEPTOR FAMILY MEMBER"/>
    <property type="match status" value="1"/>
</dbReference>
<evidence type="ECO:0000256" key="15">
    <source>
        <dbReference type="SAM" id="MobiDB-lite"/>
    </source>
</evidence>
<dbReference type="Proteomes" id="UP000518266">
    <property type="component" value="Unassembled WGS sequence"/>
</dbReference>
<dbReference type="GO" id="GO:0005802">
    <property type="term" value="C:trans-Golgi network"/>
    <property type="evidence" value="ECO:0007669"/>
    <property type="project" value="TreeGrafter"/>
</dbReference>
<comment type="function">
    <text evidence="13">Transport of phosphorylated lysosomal enzymes from the Golgi complex and the cell surface to lysosomes. Lysosomal enzymes bearing phosphomannosyl residues bind specifically to mannose-6-phosphate receptors in the Golgi apparatus and the resulting receptor-ligand complex is transported to an acidic prelyosomal compartment where the low pH mediates the dissociation of the complex.</text>
</comment>
<evidence type="ECO:0000256" key="1">
    <source>
        <dbReference type="ARBA" id="ARBA00004363"/>
    </source>
</evidence>
<keyword evidence="2" id="KW-0813">Transport</keyword>
<evidence type="ECO:0000256" key="7">
    <source>
        <dbReference type="ARBA" id="ARBA00023136"/>
    </source>
</evidence>
<evidence type="ECO:0000256" key="4">
    <source>
        <dbReference type="ARBA" id="ARBA00022692"/>
    </source>
</evidence>
<feature type="transmembrane region" description="Helical" evidence="16">
    <location>
        <begin position="491"/>
        <end position="512"/>
    </location>
</feature>
<dbReference type="GO" id="GO:0006622">
    <property type="term" value="P:protein targeting to lysosome"/>
    <property type="evidence" value="ECO:0007669"/>
    <property type="project" value="InterPro"/>
</dbReference>
<dbReference type="PANTHER" id="PTHR15071:SF29">
    <property type="entry name" value="CATION-DEPENDENT MANNOSE-6-PHOSPHATE RECEPTOR"/>
    <property type="match status" value="1"/>
</dbReference>
<reference evidence="18 19" key="1">
    <citation type="submission" date="2020-03" db="EMBL/GenBank/DDBJ databases">
        <title>Dissostichus mawsoni Genome sequencing and assembly.</title>
        <authorList>
            <person name="Park H."/>
        </authorList>
    </citation>
    <scope>NUCLEOTIDE SEQUENCE [LARGE SCALE GENOMIC DNA]</scope>
    <source>
        <strain evidence="18">DM0001</strain>
        <tissue evidence="18">Muscle</tissue>
    </source>
</reference>
<dbReference type="InterPro" id="IPR028927">
    <property type="entry name" value="Man-6-P_rcpt"/>
</dbReference>
<dbReference type="SUPFAM" id="SSF50911">
    <property type="entry name" value="Mannose 6-phosphate receptor domain"/>
    <property type="match status" value="1"/>
</dbReference>
<gene>
    <name evidence="18" type="ORF">F7725_018339</name>
</gene>
<name>A0A7J5XRB2_DISMA</name>
<dbReference type="InterPro" id="IPR044865">
    <property type="entry name" value="MRH_dom"/>
</dbReference>
<keyword evidence="3" id="KW-0597">Phosphoprotein</keyword>
<dbReference type="EMBL" id="JAAKFY010000021">
    <property type="protein sequence ID" value="KAF3839622.1"/>
    <property type="molecule type" value="Genomic_DNA"/>
</dbReference>
<keyword evidence="11" id="KW-0458">Lysosome</keyword>
<evidence type="ECO:0000256" key="14">
    <source>
        <dbReference type="ARBA" id="ARBA00069343"/>
    </source>
</evidence>
<evidence type="ECO:0000256" key="3">
    <source>
        <dbReference type="ARBA" id="ARBA00022553"/>
    </source>
</evidence>
<dbReference type="GO" id="GO:0005768">
    <property type="term" value="C:endosome"/>
    <property type="evidence" value="ECO:0007669"/>
    <property type="project" value="InterPro"/>
</dbReference>
<organism evidence="18 19">
    <name type="scientific">Dissostichus mawsoni</name>
    <name type="common">Antarctic cod</name>
    <dbReference type="NCBI Taxonomy" id="36200"/>
    <lineage>
        <taxon>Eukaryota</taxon>
        <taxon>Metazoa</taxon>
        <taxon>Chordata</taxon>
        <taxon>Craniata</taxon>
        <taxon>Vertebrata</taxon>
        <taxon>Euteleostomi</taxon>
        <taxon>Actinopterygii</taxon>
        <taxon>Neopterygii</taxon>
        <taxon>Teleostei</taxon>
        <taxon>Neoteleostei</taxon>
        <taxon>Acanthomorphata</taxon>
        <taxon>Eupercaria</taxon>
        <taxon>Perciformes</taxon>
        <taxon>Notothenioidei</taxon>
        <taxon>Nototheniidae</taxon>
        <taxon>Dissostichus</taxon>
    </lineage>
</organism>
<evidence type="ECO:0000256" key="6">
    <source>
        <dbReference type="ARBA" id="ARBA00022989"/>
    </source>
</evidence>
<evidence type="ECO:0000256" key="12">
    <source>
        <dbReference type="ARBA" id="ARBA00046288"/>
    </source>
</evidence>
<dbReference type="PROSITE" id="PS51914">
    <property type="entry name" value="MRH"/>
    <property type="match status" value="1"/>
</dbReference>
<evidence type="ECO:0000313" key="18">
    <source>
        <dbReference type="EMBL" id="KAF3839622.1"/>
    </source>
</evidence>
<evidence type="ECO:0000259" key="17">
    <source>
        <dbReference type="PROSITE" id="PS51914"/>
    </source>
</evidence>
<keyword evidence="9" id="KW-0675">Receptor</keyword>
<dbReference type="PRINTS" id="PR00715">
    <property type="entry name" value="MAN6PRECEPTR"/>
</dbReference>
<accession>A0A7J5XRB2</accession>
<dbReference type="Gene3D" id="2.70.130.10">
    <property type="entry name" value="Mannose-6-phosphate receptor binding domain"/>
    <property type="match status" value="1"/>
</dbReference>
<comment type="subcellular location">
    <subcellularLocation>
        <location evidence="12">Endomembrane system</location>
        <topology evidence="12">Single-pass type I membrane protein</topology>
    </subcellularLocation>
    <subcellularLocation>
        <location evidence="1">Lysosome membrane</location>
        <topology evidence="1">Single-pass membrane protein</topology>
    </subcellularLocation>
</comment>
<keyword evidence="5" id="KW-0732">Signal</keyword>
<dbReference type="InterPro" id="IPR000296">
    <property type="entry name" value="Man-6-P_rcpt_cation_dep"/>
</dbReference>
<dbReference type="GO" id="GO:0005765">
    <property type="term" value="C:lysosomal membrane"/>
    <property type="evidence" value="ECO:0007669"/>
    <property type="project" value="UniProtKB-SubCell"/>
</dbReference>
<protein>
    <recommendedName>
        <fullName evidence="14">Cation-dependent mannose-6-phosphate receptor</fullName>
    </recommendedName>
</protein>
<proteinExistence type="predicted"/>
<evidence type="ECO:0000256" key="2">
    <source>
        <dbReference type="ARBA" id="ARBA00022448"/>
    </source>
</evidence>
<keyword evidence="10" id="KW-0325">Glycoprotein</keyword>
<evidence type="ECO:0000256" key="5">
    <source>
        <dbReference type="ARBA" id="ARBA00022729"/>
    </source>
</evidence>
<evidence type="ECO:0000256" key="16">
    <source>
        <dbReference type="SAM" id="Phobius"/>
    </source>
</evidence>
<evidence type="ECO:0000313" key="19">
    <source>
        <dbReference type="Proteomes" id="UP000518266"/>
    </source>
</evidence>
<dbReference type="Pfam" id="PF02157">
    <property type="entry name" value="Man-6-P_recep"/>
    <property type="match status" value="1"/>
</dbReference>
<sequence length="579" mass="62964">MGQAEVVVTPQPGYKGSVCHVQPEQVLLEGVQFDTTVLSTQSSLVICELHQLNAVPDARQLPPQRGRLRRRLRERHGETRGGRPAFTLRGLRERQALDTENSGSAIPSILVISSFSGFTDSPSSHSSLGTQIQKTAAAQPSPPTFLVFATASSSPLSPSPSSPTSSTVALSSGSSPCLSSSLSLISPILSSPSLEISRRHTCGPLSNLLLLFHVLVVCLRLVDSLLSCFINGMFLRVSQDLPQHIFSPFKMGGLGMTLGFLGHAPCSAHSDPNGLHLFWTHCSDFTHVLSIYTNTLTPGVPPVVYSHDGGPFLVWTLVVQLVLCGSGVYATDGTKNCKLLTESASEREVLNRLEPLAHKNFTAVTNNGTESYTYVFQLCGDVGGIQGAGVVQFETKKMESKPTVIGMYNATQAVGGSDWVILFYRNGESYDGHCSKEMRKAMIMISCNRGISSDQMKVVLEVRQRTQDCFYLFELDSSAVCPALESHLSTGSIILIIGFCLLSVYLLGGFIYQRLIVGAKGMEQFPNYAFWLEVGNMTADGCDFVCRSQNREEAPAYRGVATEPLEEEPEERDDYLLPM</sequence>
<dbReference type="InterPro" id="IPR009011">
    <property type="entry name" value="Man6P_isomerase_rcpt-bd_dom_sf"/>
</dbReference>
<evidence type="ECO:0000256" key="11">
    <source>
        <dbReference type="ARBA" id="ARBA00023228"/>
    </source>
</evidence>
<keyword evidence="4 16" id="KW-0812">Transmembrane</keyword>
<dbReference type="GO" id="GO:0019904">
    <property type="term" value="F:protein domain specific binding"/>
    <property type="evidence" value="ECO:0007669"/>
    <property type="project" value="InterPro"/>
</dbReference>
<keyword evidence="19" id="KW-1185">Reference proteome</keyword>
<dbReference type="FunFam" id="2.70.130.10:FF:000008">
    <property type="entry name" value="Cation-dependent mannose-6-phosphate receptor"/>
    <property type="match status" value="1"/>
</dbReference>
<evidence type="ECO:0000256" key="10">
    <source>
        <dbReference type="ARBA" id="ARBA00023180"/>
    </source>
</evidence>
<keyword evidence="8" id="KW-1015">Disulfide bond</keyword>
<evidence type="ECO:0000256" key="8">
    <source>
        <dbReference type="ARBA" id="ARBA00023157"/>
    </source>
</evidence>
<dbReference type="OrthoDB" id="29460at2759"/>
<feature type="domain" description="MRH" evidence="17">
    <location>
        <begin position="335"/>
        <end position="483"/>
    </location>
</feature>
<keyword evidence="7 16" id="KW-0472">Membrane</keyword>
<evidence type="ECO:0000256" key="13">
    <source>
        <dbReference type="ARBA" id="ARBA00059814"/>
    </source>
</evidence>
<evidence type="ECO:0000256" key="9">
    <source>
        <dbReference type="ARBA" id="ARBA00023170"/>
    </source>
</evidence>
<comment type="caution">
    <text evidence="18">The sequence shown here is derived from an EMBL/GenBank/DDBJ whole genome shotgun (WGS) entry which is preliminary data.</text>
</comment>
<feature type="region of interest" description="Disordered" evidence="15">
    <location>
        <begin position="557"/>
        <end position="579"/>
    </location>
</feature>
<keyword evidence="6 16" id="KW-1133">Transmembrane helix</keyword>
<dbReference type="AlphaFoldDB" id="A0A7J5XRB2"/>
<feature type="compositionally biased region" description="Acidic residues" evidence="15">
    <location>
        <begin position="564"/>
        <end position="573"/>
    </location>
</feature>